<sequence length="293" mass="31079">MFAPDFMAGQRVLVTGGGSGLGRMMAEFLLAHGAEVEIWGRRAPVLEEACGELNATHPGRARFQAVDIKDADAVEAAIAASFAAGHGPTRLINNAAGNFISRTEDLSHRGFRAVSDIVFNGTFHVTHALGKRWISEGTGGAIVTILVTWIWTGSPFVVPSAMSKAGLDAMTKSLAIEWGRHGIRLNGIAPGLIPTEGMLARIRPGENDPAAKWNARNPLGRTGTPEDIGRLAAFLLSDGAGWITGQTVALDGGQWLANGAGSYTEYLAWGDAEWAEARERIKARNAADKAQRA</sequence>
<dbReference type="CDD" id="cd05369">
    <property type="entry name" value="TER_DECR_SDR_a"/>
    <property type="match status" value="1"/>
</dbReference>
<dbReference type="Gene3D" id="3.40.50.720">
    <property type="entry name" value="NAD(P)-binding Rossmann-like Domain"/>
    <property type="match status" value="1"/>
</dbReference>
<dbReference type="SUPFAM" id="SSF51735">
    <property type="entry name" value="NAD(P)-binding Rossmann-fold domains"/>
    <property type="match status" value="1"/>
</dbReference>
<dbReference type="AlphaFoldDB" id="A0A840AE98"/>
<keyword evidence="1" id="KW-0521">NADP</keyword>
<proteinExistence type="predicted"/>
<dbReference type="Proteomes" id="UP000553193">
    <property type="component" value="Unassembled WGS sequence"/>
</dbReference>
<protein>
    <submittedName>
        <fullName evidence="3">NAD(P)-dependent dehydrogenase (Short-subunit alcohol dehydrogenase family)</fullName>
    </submittedName>
</protein>
<reference evidence="3 4" key="1">
    <citation type="submission" date="2020-08" db="EMBL/GenBank/DDBJ databases">
        <title>Genomic Encyclopedia of Type Strains, Phase IV (KMG-IV): sequencing the most valuable type-strain genomes for metagenomic binning, comparative biology and taxonomic classification.</title>
        <authorList>
            <person name="Goeker M."/>
        </authorList>
    </citation>
    <scope>NUCLEOTIDE SEQUENCE [LARGE SCALE GENOMIC DNA]</scope>
    <source>
        <strain evidence="3 4">DSM 19979</strain>
    </source>
</reference>
<dbReference type="InterPro" id="IPR045017">
    <property type="entry name" value="DECR2-like"/>
</dbReference>
<comment type="caution">
    <text evidence="3">The sequence shown here is derived from an EMBL/GenBank/DDBJ whole genome shotgun (WGS) entry which is preliminary data.</text>
</comment>
<dbReference type="GO" id="GO:0009062">
    <property type="term" value="P:fatty acid catabolic process"/>
    <property type="evidence" value="ECO:0007669"/>
    <property type="project" value="InterPro"/>
</dbReference>
<evidence type="ECO:0000313" key="4">
    <source>
        <dbReference type="Proteomes" id="UP000553193"/>
    </source>
</evidence>
<dbReference type="GO" id="GO:0008670">
    <property type="term" value="F:2,4-dienoyl-CoA reductase (NADPH) activity"/>
    <property type="evidence" value="ECO:0007669"/>
    <property type="project" value="InterPro"/>
</dbReference>
<keyword evidence="4" id="KW-1185">Reference proteome</keyword>
<dbReference type="EMBL" id="JACIDJ010000003">
    <property type="protein sequence ID" value="MBB3898760.1"/>
    <property type="molecule type" value="Genomic_DNA"/>
</dbReference>
<dbReference type="Pfam" id="PF13561">
    <property type="entry name" value="adh_short_C2"/>
    <property type="match status" value="1"/>
</dbReference>
<dbReference type="PRINTS" id="PR00081">
    <property type="entry name" value="GDHRDH"/>
</dbReference>
<evidence type="ECO:0000256" key="1">
    <source>
        <dbReference type="ARBA" id="ARBA00022857"/>
    </source>
</evidence>
<evidence type="ECO:0000256" key="2">
    <source>
        <dbReference type="ARBA" id="ARBA00023002"/>
    </source>
</evidence>
<dbReference type="InterPro" id="IPR036291">
    <property type="entry name" value="NAD(P)-bd_dom_sf"/>
</dbReference>
<dbReference type="InterPro" id="IPR002347">
    <property type="entry name" value="SDR_fam"/>
</dbReference>
<gene>
    <name evidence="3" type="ORF">GGQ83_002203</name>
</gene>
<keyword evidence="2" id="KW-0560">Oxidoreductase</keyword>
<dbReference type="RefSeq" id="WP_184383876.1">
    <property type="nucleotide sequence ID" value="NZ_JACIDJ010000003.1"/>
</dbReference>
<name>A0A840AE98_9PROT</name>
<dbReference type="PANTHER" id="PTHR43296:SF2">
    <property type="entry name" value="PEROXISOMAL 2,4-DIENOYL-COA REDUCTASE [(3E)-ENOYL-COA-PRODUCING]"/>
    <property type="match status" value="1"/>
</dbReference>
<dbReference type="PANTHER" id="PTHR43296">
    <property type="entry name" value="PEROXISOMAL 2,4-DIENOYL-COA REDUCTASE"/>
    <property type="match status" value="1"/>
</dbReference>
<evidence type="ECO:0000313" key="3">
    <source>
        <dbReference type="EMBL" id="MBB3898760.1"/>
    </source>
</evidence>
<accession>A0A840AE98</accession>
<organism evidence="3 4">
    <name type="scientific">Roseococcus suduntuyensis</name>
    <dbReference type="NCBI Taxonomy" id="455361"/>
    <lineage>
        <taxon>Bacteria</taxon>
        <taxon>Pseudomonadati</taxon>
        <taxon>Pseudomonadota</taxon>
        <taxon>Alphaproteobacteria</taxon>
        <taxon>Acetobacterales</taxon>
        <taxon>Roseomonadaceae</taxon>
        <taxon>Roseococcus</taxon>
    </lineage>
</organism>